<reference evidence="2 3" key="1">
    <citation type="journal article" date="2014" name="PLoS ONE">
        <title>The first complete genome sequence of the class fimbriimonadia in the phylum armatimonadetes.</title>
        <authorList>
            <person name="Hu Z.Y."/>
            <person name="Wang Y.Z."/>
            <person name="Im W.T."/>
            <person name="Wang S.Y."/>
            <person name="Zhao G.P."/>
            <person name="Zheng H.J."/>
            <person name="Quan Z.X."/>
        </authorList>
    </citation>
    <scope>NUCLEOTIDE SEQUENCE [LARGE SCALE GENOMIC DNA]</scope>
    <source>
        <strain evidence="2">Gsoil 348</strain>
    </source>
</reference>
<sequence>MRKLAFTLIELLVVIAIIAILAAILFPVFAQAKEAAKSTACLSNSKQLALGLTLYANDEEDRLPAATEHGGGDGTGELTGQTWLDTVQPYIKARLLYRCPTDASPLWNRSEDPRLTSYGINAYVTYNHEPYFGPALSSFTHPAETVLGAELADSVDEDHFMPMYWGNPPRLVDSDKQDEQWDAESRLPKALAIKRHHNGANYPLSDGHARWMRFEQTWRQDAGQPPAVDFYDPLRP</sequence>
<dbReference type="PANTHER" id="PTHR30093">
    <property type="entry name" value="GENERAL SECRETION PATHWAY PROTEIN G"/>
    <property type="match status" value="1"/>
</dbReference>
<evidence type="ECO:0000313" key="2">
    <source>
        <dbReference type="EMBL" id="AIE85499.1"/>
    </source>
</evidence>
<dbReference type="InterPro" id="IPR012902">
    <property type="entry name" value="N_methyl_site"/>
</dbReference>
<dbReference type="Proteomes" id="UP000027982">
    <property type="component" value="Chromosome"/>
</dbReference>
<dbReference type="eggNOG" id="COG4537">
    <property type="taxonomic scope" value="Bacteria"/>
</dbReference>
<dbReference type="InterPro" id="IPR045584">
    <property type="entry name" value="Pilin-like"/>
</dbReference>
<protein>
    <recommendedName>
        <fullName evidence="1">DUF1559 domain-containing protein</fullName>
    </recommendedName>
</protein>
<feature type="domain" description="DUF1559" evidence="1">
    <location>
        <begin position="31"/>
        <end position="160"/>
    </location>
</feature>
<dbReference type="Pfam" id="PF07596">
    <property type="entry name" value="SBP_bac_10"/>
    <property type="match status" value="1"/>
</dbReference>
<dbReference type="OrthoDB" id="9798126at2"/>
<dbReference type="RefSeq" id="WP_025225932.1">
    <property type="nucleotide sequence ID" value="NZ_CP007139.1"/>
</dbReference>
<gene>
    <name evidence="2" type="ORF">OP10G_2131</name>
</gene>
<evidence type="ECO:0000313" key="3">
    <source>
        <dbReference type="Proteomes" id="UP000027982"/>
    </source>
</evidence>
<dbReference type="STRING" id="661478.OP10G_2131"/>
<accession>A0A068NV98</accession>
<dbReference type="EMBL" id="CP007139">
    <property type="protein sequence ID" value="AIE85499.1"/>
    <property type="molecule type" value="Genomic_DNA"/>
</dbReference>
<evidence type="ECO:0000259" key="1">
    <source>
        <dbReference type="Pfam" id="PF07596"/>
    </source>
</evidence>
<dbReference type="InterPro" id="IPR011453">
    <property type="entry name" value="DUF1559"/>
</dbReference>
<dbReference type="SUPFAM" id="SSF54523">
    <property type="entry name" value="Pili subunits"/>
    <property type="match status" value="1"/>
</dbReference>
<name>A0A068NV98_FIMGI</name>
<dbReference type="Gene3D" id="3.30.700.10">
    <property type="entry name" value="Glycoprotein, Type 4 Pilin"/>
    <property type="match status" value="1"/>
</dbReference>
<organism evidence="2 3">
    <name type="scientific">Fimbriimonas ginsengisoli Gsoil 348</name>
    <dbReference type="NCBI Taxonomy" id="661478"/>
    <lineage>
        <taxon>Bacteria</taxon>
        <taxon>Bacillati</taxon>
        <taxon>Armatimonadota</taxon>
        <taxon>Fimbriimonadia</taxon>
        <taxon>Fimbriimonadales</taxon>
        <taxon>Fimbriimonadaceae</taxon>
        <taxon>Fimbriimonas</taxon>
    </lineage>
</organism>
<dbReference type="HOGENOM" id="CLU_041661_1_1_0"/>
<keyword evidence="3" id="KW-1185">Reference proteome</keyword>
<dbReference type="NCBIfam" id="TIGR02532">
    <property type="entry name" value="IV_pilin_GFxxxE"/>
    <property type="match status" value="1"/>
</dbReference>
<dbReference type="KEGG" id="fgi:OP10G_2131"/>
<dbReference type="Pfam" id="PF07963">
    <property type="entry name" value="N_methyl"/>
    <property type="match status" value="1"/>
</dbReference>
<proteinExistence type="predicted"/>
<dbReference type="AlphaFoldDB" id="A0A068NV98"/>